<sequence length="288" mass="33837">MIKSESKNQKTEYHEAHREVRTELFFMMSEVISRVSRYVLTYPFIKYYHQLQVPVEASARHSEFYIFHYFWLLSRNEGFTSLWTGFVSYLAVNESLSFVLSYLKITIDDQVHNAVLRFLISLLLQSFIIVLVSPFYSTMLIDMIGSTSGARMTSLGFLMISLQRIHGFTSFNHSQNWFVKAKYLSFIHIGFGLIIQYFSHQFFMATLNTCYSFYHYIFPQPQQTGIDAKFESDRVNFWFSSISQVLCLPFWVTLTKICVQGYEVVIDTLKFTPYTMITSCVSVPTFYR</sequence>
<evidence type="ECO:0000256" key="1">
    <source>
        <dbReference type="ARBA" id="ARBA00004370"/>
    </source>
</evidence>
<dbReference type="OrthoDB" id="10627083at2759"/>
<evidence type="ECO:0000256" key="2">
    <source>
        <dbReference type="ARBA" id="ARBA00022692"/>
    </source>
</evidence>
<comment type="caution">
    <text evidence="5">The sequence shown here is derived from an EMBL/GenBank/DDBJ whole genome shotgun (WGS) entry which is preliminary data.</text>
</comment>
<dbReference type="EMBL" id="JWZT01002718">
    <property type="protein sequence ID" value="KII68720.1"/>
    <property type="molecule type" value="Genomic_DNA"/>
</dbReference>
<keyword evidence="6" id="KW-1185">Reference proteome</keyword>
<reference evidence="5 6" key="1">
    <citation type="journal article" date="2014" name="Genome Biol. Evol.">
        <title>The genome of the myxosporean Thelohanellus kitauei shows adaptations to nutrient acquisition within its fish host.</title>
        <authorList>
            <person name="Yang Y."/>
            <person name="Xiong J."/>
            <person name="Zhou Z."/>
            <person name="Huo F."/>
            <person name="Miao W."/>
            <person name="Ran C."/>
            <person name="Liu Y."/>
            <person name="Zhang J."/>
            <person name="Feng J."/>
            <person name="Wang M."/>
            <person name="Wang M."/>
            <person name="Wang L."/>
            <person name="Yao B."/>
        </authorList>
    </citation>
    <scope>NUCLEOTIDE SEQUENCE [LARGE SCALE GENOMIC DNA]</scope>
    <source>
        <strain evidence="5">Wuqing</strain>
    </source>
</reference>
<evidence type="ECO:0000313" key="5">
    <source>
        <dbReference type="EMBL" id="KII68720.1"/>
    </source>
</evidence>
<name>A0A0C2MX35_THEKT</name>
<evidence type="ECO:0000256" key="4">
    <source>
        <dbReference type="SAM" id="Phobius"/>
    </source>
</evidence>
<dbReference type="AlphaFoldDB" id="A0A0C2MX35"/>
<evidence type="ECO:0000256" key="3">
    <source>
        <dbReference type="ARBA" id="ARBA00023136"/>
    </source>
</evidence>
<feature type="transmembrane region" description="Helical" evidence="4">
    <location>
        <begin position="115"/>
        <end position="137"/>
    </location>
</feature>
<protein>
    <submittedName>
        <fullName evidence="5">Uncharacterized protein</fullName>
    </submittedName>
</protein>
<keyword evidence="4" id="KW-1133">Transmembrane helix</keyword>
<gene>
    <name evidence="5" type="ORF">RF11_01080</name>
</gene>
<comment type="subcellular location">
    <subcellularLocation>
        <location evidence="1">Membrane</location>
    </subcellularLocation>
</comment>
<accession>A0A0C2MX35</accession>
<dbReference type="Proteomes" id="UP000031668">
    <property type="component" value="Unassembled WGS sequence"/>
</dbReference>
<keyword evidence="3 4" id="KW-0472">Membrane</keyword>
<keyword evidence="2 4" id="KW-0812">Transmembrane</keyword>
<feature type="transmembrane region" description="Helical" evidence="4">
    <location>
        <begin position="143"/>
        <end position="162"/>
    </location>
</feature>
<dbReference type="SUPFAM" id="SSF103506">
    <property type="entry name" value="Mitochondrial carrier"/>
    <property type="match status" value="1"/>
</dbReference>
<feature type="transmembrane region" description="Helical" evidence="4">
    <location>
        <begin position="183"/>
        <end position="203"/>
    </location>
</feature>
<evidence type="ECO:0000313" key="6">
    <source>
        <dbReference type="Proteomes" id="UP000031668"/>
    </source>
</evidence>
<organism evidence="5 6">
    <name type="scientific">Thelohanellus kitauei</name>
    <name type="common">Myxosporean</name>
    <dbReference type="NCBI Taxonomy" id="669202"/>
    <lineage>
        <taxon>Eukaryota</taxon>
        <taxon>Metazoa</taxon>
        <taxon>Cnidaria</taxon>
        <taxon>Myxozoa</taxon>
        <taxon>Myxosporea</taxon>
        <taxon>Bivalvulida</taxon>
        <taxon>Platysporina</taxon>
        <taxon>Myxobolidae</taxon>
        <taxon>Thelohanellus</taxon>
    </lineage>
</organism>
<dbReference type="InterPro" id="IPR023395">
    <property type="entry name" value="MCP_dom_sf"/>
</dbReference>
<dbReference type="GO" id="GO:0016020">
    <property type="term" value="C:membrane"/>
    <property type="evidence" value="ECO:0007669"/>
    <property type="project" value="UniProtKB-SubCell"/>
</dbReference>
<proteinExistence type="predicted"/>